<evidence type="ECO:0000259" key="4">
    <source>
        <dbReference type="Pfam" id="PF00931"/>
    </source>
</evidence>
<dbReference type="Pfam" id="PF13855">
    <property type="entry name" value="LRR_8"/>
    <property type="match status" value="1"/>
</dbReference>
<dbReference type="SUPFAM" id="SSF52058">
    <property type="entry name" value="L domain-like"/>
    <property type="match status" value="2"/>
</dbReference>
<proteinExistence type="inferred from homology"/>
<comment type="similarity">
    <text evidence="1">Belongs to the disease resistance NB-LRR family.</text>
</comment>
<protein>
    <recommendedName>
        <fullName evidence="8">NB-ARC domain-containing protein</fullName>
    </recommendedName>
</protein>
<dbReference type="EMBL" id="JAJJMA010221495">
    <property type="protein sequence ID" value="MCL7041233.1"/>
    <property type="molecule type" value="Genomic_DNA"/>
</dbReference>
<comment type="caution">
    <text evidence="6">The sequence shown here is derived from an EMBL/GenBank/DDBJ whole genome shotgun (WGS) entry which is preliminary data.</text>
</comment>
<gene>
    <name evidence="6" type="ORF">MKW94_021474</name>
</gene>
<name>A0AA42ATV6_PAPNU</name>
<organism evidence="6 7">
    <name type="scientific">Papaver nudicaule</name>
    <name type="common">Iceland poppy</name>
    <dbReference type="NCBI Taxonomy" id="74823"/>
    <lineage>
        <taxon>Eukaryota</taxon>
        <taxon>Viridiplantae</taxon>
        <taxon>Streptophyta</taxon>
        <taxon>Embryophyta</taxon>
        <taxon>Tracheophyta</taxon>
        <taxon>Spermatophyta</taxon>
        <taxon>Magnoliopsida</taxon>
        <taxon>Ranunculales</taxon>
        <taxon>Papaveraceae</taxon>
        <taxon>Papaveroideae</taxon>
        <taxon>Papaver</taxon>
    </lineage>
</organism>
<dbReference type="Gene3D" id="3.40.50.300">
    <property type="entry name" value="P-loop containing nucleotide triphosphate hydrolases"/>
    <property type="match status" value="1"/>
</dbReference>
<dbReference type="Pfam" id="PF23247">
    <property type="entry name" value="LRR_RPS2"/>
    <property type="match status" value="3"/>
</dbReference>
<dbReference type="PANTHER" id="PTHR33463:SF198">
    <property type="entry name" value="RPP4C3"/>
    <property type="match status" value="1"/>
</dbReference>
<keyword evidence="7" id="KW-1185">Reference proteome</keyword>
<reference evidence="6" key="1">
    <citation type="submission" date="2022-03" db="EMBL/GenBank/DDBJ databases">
        <title>A functionally conserved STORR gene fusion in Papaver species that diverged 16.8 million years ago.</title>
        <authorList>
            <person name="Catania T."/>
        </authorList>
    </citation>
    <scope>NUCLEOTIDE SEQUENCE</scope>
    <source>
        <strain evidence="6">S-191538</strain>
    </source>
</reference>
<dbReference type="Pfam" id="PF00931">
    <property type="entry name" value="NB-ARC"/>
    <property type="match status" value="1"/>
</dbReference>
<keyword evidence="2" id="KW-0547">Nucleotide-binding</keyword>
<dbReference type="GO" id="GO:0043531">
    <property type="term" value="F:ADP binding"/>
    <property type="evidence" value="ECO:0007669"/>
    <property type="project" value="InterPro"/>
</dbReference>
<dbReference type="PRINTS" id="PR00364">
    <property type="entry name" value="DISEASERSIST"/>
</dbReference>
<accession>A0AA42ATV6</accession>
<dbReference type="GO" id="GO:0005524">
    <property type="term" value="F:ATP binding"/>
    <property type="evidence" value="ECO:0007669"/>
    <property type="project" value="UniProtKB-KW"/>
</dbReference>
<feature type="domain" description="Disease resistance protein At4g27190-like leucine-rich repeats" evidence="5">
    <location>
        <begin position="683"/>
        <end position="796"/>
    </location>
</feature>
<dbReference type="AlphaFoldDB" id="A0AA42ATV6"/>
<keyword evidence="3" id="KW-0175">Coiled coil</keyword>
<evidence type="ECO:0000256" key="2">
    <source>
        <dbReference type="ARBA" id="ARBA00022840"/>
    </source>
</evidence>
<dbReference type="InterPro" id="IPR057135">
    <property type="entry name" value="At4g27190-like_LRR"/>
</dbReference>
<dbReference type="PANTHER" id="PTHR33463">
    <property type="entry name" value="NB-ARC DOMAIN-CONTAINING PROTEIN-RELATED"/>
    <property type="match status" value="1"/>
</dbReference>
<dbReference type="InterPro" id="IPR042197">
    <property type="entry name" value="Apaf_helical"/>
</dbReference>
<dbReference type="Gene3D" id="3.80.10.10">
    <property type="entry name" value="Ribonuclease Inhibitor"/>
    <property type="match status" value="2"/>
</dbReference>
<dbReference type="InterPro" id="IPR032675">
    <property type="entry name" value="LRR_dom_sf"/>
</dbReference>
<evidence type="ECO:0000313" key="7">
    <source>
        <dbReference type="Proteomes" id="UP001177140"/>
    </source>
</evidence>
<sequence>MEETVIKYVVENAVESGLQAMVRQIGYCIYYKKNVKNLDEKVRALQAMRTEIQEKVTAAKKNLDSIRKNVEIWLENVKKEMEGDDMMVGLMNFINGEEAKMFNHDVCCKSWCCLLSRHKIGREAHRKNVIVEELLNDGSSFENVSYPCANWLASVITHFISTDDNVAFASREFIMNEIMSSLKDEETYSVGIYGMGGIGKTMLKNRVHKQVVEEKLFNIVATITVSQNIDVKKIQDEIAQIFGFEKLNGIDNTATRAALLLQRLEQEENILVIFDDLWTINLNLFTHVGIPCRYKRCKVLITTRILGVCRSLKIQKIVEVKGLSEDESWHLFKQNVGDVVDSTALQTVAKEVVKECCCLPLALVTVGRALHHKDKLEWDYTAKKLRSSNFEDIEGMTSEVYTPIKLSYDFLGNDVLKRCFLLCCLFPEDHNTHVEDLLFYAVGDTVIRGDFNGKVFPDQTFLAKMHDVVLAISIASRDGSRFYVKAGLDLQNWPEAGSLSISKCSRLSLIDNNITELPDQPELPHLLSISLRYNMSLYKIPDKFFKNMSALQSLDIHGIRISTLPSSISSLVNLRSLDMGFCVFHNQLDISSLGELKKLEMLNLANLGLSISLPKEIGGLSRLKWLDLSGNTGLTVPPDIISRLTCLEYLDMEDSFEGWEIGEIRGESSGASPFFNSVNIMVAKAETVHLHRCSNLKGLASLITSRRGSGFNNIKRLEVSDCKEMYCVLSSGTVGANEENPNALFTALEEMCLSSLPNLKEVFHCLMPAELSLENLKRVELDNCPDLVCIFPEVLWNKLKNLEVLKVTDCRRLKEVFPLGEGIRVASNDQKQDHSNYHLRELSLKNLTITSIWKPAMFSLGNLKSLEVIHCSELKYLFTPATVTSLQRLETLHIINCNSLVTIVAAADELTQEDEQIMNPHFQTTAIFPNLRVFKVNDCKSLKVFSPPVNMQMLVLEEGEDYEYEDDYDYDYDCDDKRALILGGVRYLKDIWGGIIPPVQSFLNVTEVIIGKCGWLKHLIPVQVLLSGGLSQLRKLHVLYCESLEAIIDTDDDIIVDSPPQNEVILANLEILVIWKCKSLKYILPMKLLVQGGGLPKLEVINVHKCEKVKMICYEDGSSDVHDDNKTIILATVEVFPRLRTLSLSYLPQLSSIHHQRNTLIHFGWPSLVSLFIIECNFKSLPLSHKNVPPKLENIVGITA</sequence>
<dbReference type="InterPro" id="IPR050905">
    <property type="entry name" value="Plant_NBS-LRR"/>
</dbReference>
<evidence type="ECO:0000256" key="3">
    <source>
        <dbReference type="SAM" id="Coils"/>
    </source>
</evidence>
<dbReference type="InterPro" id="IPR027417">
    <property type="entry name" value="P-loop_NTPase"/>
</dbReference>
<dbReference type="InterPro" id="IPR001611">
    <property type="entry name" value="Leu-rich_rpt"/>
</dbReference>
<evidence type="ECO:0000313" key="6">
    <source>
        <dbReference type="EMBL" id="MCL7041233.1"/>
    </source>
</evidence>
<evidence type="ECO:0000259" key="5">
    <source>
        <dbReference type="Pfam" id="PF23247"/>
    </source>
</evidence>
<feature type="domain" description="Disease resistance protein At4g27190-like leucine-rich repeats" evidence="5">
    <location>
        <begin position="797"/>
        <end position="898"/>
    </location>
</feature>
<keyword evidence="2" id="KW-0067">ATP-binding</keyword>
<evidence type="ECO:0000256" key="1">
    <source>
        <dbReference type="ARBA" id="ARBA00008894"/>
    </source>
</evidence>
<dbReference type="Gene3D" id="1.10.8.430">
    <property type="entry name" value="Helical domain of apoptotic protease-activating factors"/>
    <property type="match status" value="1"/>
</dbReference>
<feature type="domain" description="NB-ARC" evidence="4">
    <location>
        <begin position="174"/>
        <end position="338"/>
    </location>
</feature>
<dbReference type="InterPro" id="IPR002182">
    <property type="entry name" value="NB-ARC"/>
</dbReference>
<feature type="domain" description="Disease resistance protein At4g27190-like leucine-rich repeats" evidence="5">
    <location>
        <begin position="1056"/>
        <end position="1177"/>
    </location>
</feature>
<dbReference type="Proteomes" id="UP001177140">
    <property type="component" value="Unassembled WGS sequence"/>
</dbReference>
<dbReference type="SUPFAM" id="SSF52540">
    <property type="entry name" value="P-loop containing nucleoside triphosphate hydrolases"/>
    <property type="match status" value="1"/>
</dbReference>
<feature type="coiled-coil region" evidence="3">
    <location>
        <begin position="35"/>
        <end position="69"/>
    </location>
</feature>
<evidence type="ECO:0008006" key="8">
    <source>
        <dbReference type="Google" id="ProtNLM"/>
    </source>
</evidence>
<feature type="non-terminal residue" evidence="6">
    <location>
        <position position="1200"/>
    </location>
</feature>